<protein>
    <submittedName>
        <fullName evidence="2">General secretion pathway protein G</fullName>
    </submittedName>
</protein>
<name>A0A318I5G1_BURPY</name>
<dbReference type="SUPFAM" id="SSF54523">
    <property type="entry name" value="Pili subunits"/>
    <property type="match status" value="1"/>
</dbReference>
<proteinExistence type="predicted"/>
<feature type="chain" id="PRO_5016307502" evidence="1">
    <location>
        <begin position="18"/>
        <end position="150"/>
    </location>
</feature>
<feature type="signal peptide" evidence="1">
    <location>
        <begin position="1"/>
        <end position="17"/>
    </location>
</feature>
<dbReference type="EMBL" id="QJJY01000026">
    <property type="protein sequence ID" value="PXX25814.1"/>
    <property type="molecule type" value="Genomic_DNA"/>
</dbReference>
<evidence type="ECO:0000256" key="1">
    <source>
        <dbReference type="SAM" id="SignalP"/>
    </source>
</evidence>
<accession>A0A318I5G1</accession>
<evidence type="ECO:0000313" key="3">
    <source>
        <dbReference type="Proteomes" id="UP000247755"/>
    </source>
</evidence>
<reference evidence="2 3" key="1">
    <citation type="submission" date="2018-05" db="EMBL/GenBank/DDBJ databases">
        <title>Comparative genomics of bacterial root endophytes of switchgrass collected from native prairies over two seasons.</title>
        <authorList>
            <person name="Tang Y."/>
        </authorList>
    </citation>
    <scope>NUCLEOTIDE SEQUENCE [LARGE SCALE GENOMIC DNA]</scope>
    <source>
        <strain evidence="2 3">NFIX32</strain>
    </source>
</reference>
<evidence type="ECO:0000313" key="2">
    <source>
        <dbReference type="EMBL" id="PXX25814.1"/>
    </source>
</evidence>
<dbReference type="Proteomes" id="UP000247755">
    <property type="component" value="Unassembled WGS sequence"/>
</dbReference>
<gene>
    <name evidence="2" type="ORF">NA66_102651</name>
</gene>
<sequence length="150" mass="17010">MVELMMTLALMALLATAAFPLAEVSARRDRELELRRSLREIRRAIDSYKQASDEGLIEKVADASGYPPTLKVLVDGVDDRKATKSGVKIYFMRRIPRDPMCDCPDRPAEQTWKLRSYVSPPDQPREGLDVFDVYSSSDGEALNGTHYKDW</sequence>
<organism evidence="2 3">
    <name type="scientific">Burkholderia pyrrocinia</name>
    <name type="common">Pseudomonas pyrrocinia</name>
    <dbReference type="NCBI Taxonomy" id="60550"/>
    <lineage>
        <taxon>Bacteria</taxon>
        <taxon>Pseudomonadati</taxon>
        <taxon>Pseudomonadota</taxon>
        <taxon>Betaproteobacteria</taxon>
        <taxon>Burkholderiales</taxon>
        <taxon>Burkholderiaceae</taxon>
        <taxon>Burkholderia</taxon>
        <taxon>Burkholderia cepacia complex</taxon>
    </lineage>
</organism>
<keyword evidence="1" id="KW-0732">Signal</keyword>
<dbReference type="InterPro" id="IPR045584">
    <property type="entry name" value="Pilin-like"/>
</dbReference>
<dbReference type="AlphaFoldDB" id="A0A318I5G1"/>
<comment type="caution">
    <text evidence="2">The sequence shown here is derived from an EMBL/GenBank/DDBJ whole genome shotgun (WGS) entry which is preliminary data.</text>
</comment>